<name>A0A411WXP9_9BURK</name>
<evidence type="ECO:0000313" key="4">
    <source>
        <dbReference type="Proteomes" id="UP000628442"/>
    </source>
</evidence>
<proteinExistence type="predicted"/>
<dbReference type="EMBL" id="CP036401">
    <property type="protein sequence ID" value="QBI01474.1"/>
    <property type="molecule type" value="Genomic_DNA"/>
</dbReference>
<dbReference type="AlphaFoldDB" id="A0A411WXP9"/>
<evidence type="ECO:0000313" key="3">
    <source>
        <dbReference type="Proteomes" id="UP000292307"/>
    </source>
</evidence>
<reference evidence="2 3" key="2">
    <citation type="submission" date="2019-02" db="EMBL/GenBank/DDBJ databases">
        <title>Draft Genome Sequences of Six Type Strains of the Genus Massilia.</title>
        <authorList>
            <person name="Miess H."/>
            <person name="Frediansyhah A."/>
            <person name="Gross H."/>
        </authorList>
    </citation>
    <scope>NUCLEOTIDE SEQUENCE [LARGE SCALE GENOMIC DNA]</scope>
    <source>
        <strain evidence="2 3">DSM 17472</strain>
    </source>
</reference>
<reference evidence="1" key="1">
    <citation type="journal article" date="2014" name="Int. J. Syst. Evol. Microbiol.">
        <title>Complete genome sequence of Corynebacterium casei LMG S-19264T (=DSM 44701T), isolated from a smear-ripened cheese.</title>
        <authorList>
            <consortium name="US DOE Joint Genome Institute (JGI-PGF)"/>
            <person name="Walter F."/>
            <person name="Albersmeier A."/>
            <person name="Kalinowski J."/>
            <person name="Ruckert C."/>
        </authorList>
    </citation>
    <scope>NUCLEOTIDE SEQUENCE</scope>
    <source>
        <strain evidence="1">KCTC 12343</strain>
    </source>
</reference>
<keyword evidence="3" id="KW-1185">Reference proteome</keyword>
<evidence type="ECO:0000313" key="2">
    <source>
        <dbReference type="EMBL" id="QBI01474.1"/>
    </source>
</evidence>
<dbReference type="EMBL" id="BMWV01000003">
    <property type="protein sequence ID" value="GGY35445.1"/>
    <property type="molecule type" value="Genomic_DNA"/>
</dbReference>
<protein>
    <submittedName>
        <fullName evidence="1">Uncharacterized protein</fullName>
    </submittedName>
</protein>
<reference evidence="1" key="3">
    <citation type="submission" date="2022-12" db="EMBL/GenBank/DDBJ databases">
        <authorList>
            <person name="Sun Q."/>
            <person name="Kim S."/>
        </authorList>
    </citation>
    <scope>NUCLEOTIDE SEQUENCE</scope>
    <source>
        <strain evidence="1">KCTC 12343</strain>
    </source>
</reference>
<accession>A0A411WXP9</accession>
<sequence length="74" mass="7767">MLYPLGPFHFCAVKTSDRGKACADDSECQGDCVPVEEPSARPGARPGVCAPTLPMPGGCPRHLVDGKLVEDPCI</sequence>
<dbReference type="Proteomes" id="UP000292307">
    <property type="component" value="Chromosome"/>
</dbReference>
<dbReference type="OrthoDB" id="8592692at2"/>
<gene>
    <name evidence="2" type="ORF">EYF70_11900</name>
    <name evidence="1" type="ORF">GCM10007387_16860</name>
</gene>
<evidence type="ECO:0000313" key="1">
    <source>
        <dbReference type="EMBL" id="GGY35445.1"/>
    </source>
</evidence>
<organism evidence="1 4">
    <name type="scientific">Pseudoduganella albidiflava</name>
    <dbReference type="NCBI Taxonomy" id="321983"/>
    <lineage>
        <taxon>Bacteria</taxon>
        <taxon>Pseudomonadati</taxon>
        <taxon>Pseudomonadota</taxon>
        <taxon>Betaproteobacteria</taxon>
        <taxon>Burkholderiales</taxon>
        <taxon>Oxalobacteraceae</taxon>
        <taxon>Telluria group</taxon>
        <taxon>Pseudoduganella</taxon>
    </lineage>
</organism>
<dbReference type="Proteomes" id="UP000628442">
    <property type="component" value="Unassembled WGS sequence"/>
</dbReference>
<dbReference type="RefSeq" id="WP_131145596.1">
    <property type="nucleotide sequence ID" value="NZ_BMWV01000003.1"/>
</dbReference>